<dbReference type="PROSITE" id="PS50089">
    <property type="entry name" value="ZF_RING_2"/>
    <property type="match status" value="1"/>
</dbReference>
<proteinExistence type="predicted"/>
<comment type="caution">
    <text evidence="9">The sequence shown here is derived from an EMBL/GenBank/DDBJ whole genome shotgun (WGS) entry which is preliminary data.</text>
</comment>
<dbReference type="GO" id="GO:0061630">
    <property type="term" value="F:ubiquitin protein ligase activity"/>
    <property type="evidence" value="ECO:0000318"/>
    <property type="project" value="GO_Central"/>
</dbReference>
<evidence type="ECO:0000256" key="3">
    <source>
        <dbReference type="ARBA" id="ARBA00022679"/>
    </source>
</evidence>
<dbReference type="Pfam" id="PF13639">
    <property type="entry name" value="zf-RING_2"/>
    <property type="match status" value="1"/>
</dbReference>
<gene>
    <name evidence="9" type="ORF">MANES_10G095100v8</name>
</gene>
<evidence type="ECO:0000256" key="1">
    <source>
        <dbReference type="ARBA" id="ARBA00000900"/>
    </source>
</evidence>
<comment type="catalytic activity">
    <reaction evidence="1">
        <text>S-ubiquitinyl-[E2 ubiquitin-conjugating enzyme]-L-cysteine + [acceptor protein]-L-lysine = [E2 ubiquitin-conjugating enzyme]-L-cysteine + N(6)-ubiquitinyl-[acceptor protein]-L-lysine.</text>
        <dbReference type="EC" id="2.3.2.27"/>
    </reaction>
</comment>
<keyword evidence="7" id="KW-0862">Zinc</keyword>
<reference evidence="10" key="1">
    <citation type="journal article" date="2016" name="Nat. Biotechnol.">
        <title>Sequencing wild and cultivated cassava and related species reveals extensive interspecific hybridization and genetic diversity.</title>
        <authorList>
            <person name="Bredeson J.V."/>
            <person name="Lyons J.B."/>
            <person name="Prochnik S.E."/>
            <person name="Wu G.A."/>
            <person name="Ha C.M."/>
            <person name="Edsinger-Gonzales E."/>
            <person name="Grimwood J."/>
            <person name="Schmutz J."/>
            <person name="Rabbi I.Y."/>
            <person name="Egesi C."/>
            <person name="Nauluvula P."/>
            <person name="Lebot V."/>
            <person name="Ndunguru J."/>
            <person name="Mkamilo G."/>
            <person name="Bart R.S."/>
            <person name="Setter T.L."/>
            <person name="Gleadow R.M."/>
            <person name="Kulakow P."/>
            <person name="Ferguson M.E."/>
            <person name="Rounsley S."/>
            <person name="Rokhsar D.S."/>
        </authorList>
    </citation>
    <scope>NUCLEOTIDE SEQUENCE [LARGE SCALE GENOMIC DNA]</scope>
    <source>
        <strain evidence="10">cv. AM560-2</strain>
    </source>
</reference>
<accession>A0A2C9V5N1</accession>
<dbReference type="Gene3D" id="3.30.40.10">
    <property type="entry name" value="Zinc/RING finger domain, C3HC4 (zinc finger)"/>
    <property type="match status" value="1"/>
</dbReference>
<keyword evidence="4" id="KW-0479">Metal-binding</keyword>
<dbReference type="EMBL" id="CM004396">
    <property type="protein sequence ID" value="OAY39876.2"/>
    <property type="molecule type" value="Genomic_DNA"/>
</dbReference>
<protein>
    <recommendedName>
        <fullName evidence="2">RING-type E3 ubiquitin transferase</fullName>
        <ecNumber evidence="2">2.3.2.27</ecNumber>
    </recommendedName>
</protein>
<dbReference type="SUPFAM" id="SSF57850">
    <property type="entry name" value="RING/U-box"/>
    <property type="match status" value="1"/>
</dbReference>
<organism evidence="9 10">
    <name type="scientific">Manihot esculenta</name>
    <name type="common">Cassava</name>
    <name type="synonym">Jatropha manihot</name>
    <dbReference type="NCBI Taxonomy" id="3983"/>
    <lineage>
        <taxon>Eukaryota</taxon>
        <taxon>Viridiplantae</taxon>
        <taxon>Streptophyta</taxon>
        <taxon>Embryophyta</taxon>
        <taxon>Tracheophyta</taxon>
        <taxon>Spermatophyta</taxon>
        <taxon>Magnoliopsida</taxon>
        <taxon>eudicotyledons</taxon>
        <taxon>Gunneridae</taxon>
        <taxon>Pentapetalae</taxon>
        <taxon>rosids</taxon>
        <taxon>fabids</taxon>
        <taxon>Malpighiales</taxon>
        <taxon>Euphorbiaceae</taxon>
        <taxon>Crotonoideae</taxon>
        <taxon>Manihoteae</taxon>
        <taxon>Manihot</taxon>
    </lineage>
</organism>
<evidence type="ECO:0000256" key="8">
    <source>
        <dbReference type="PROSITE-ProRule" id="PRU00175"/>
    </source>
</evidence>
<evidence type="ECO:0000256" key="5">
    <source>
        <dbReference type="ARBA" id="ARBA00022771"/>
    </source>
</evidence>
<keyword evidence="6" id="KW-0833">Ubl conjugation pathway</keyword>
<evidence type="ECO:0000313" key="9">
    <source>
        <dbReference type="EMBL" id="OAY39876.2"/>
    </source>
</evidence>
<evidence type="ECO:0000256" key="2">
    <source>
        <dbReference type="ARBA" id="ARBA00012483"/>
    </source>
</evidence>
<dbReference type="InterPro" id="IPR001841">
    <property type="entry name" value="Znf_RING"/>
</dbReference>
<evidence type="ECO:0000313" key="10">
    <source>
        <dbReference type="Proteomes" id="UP000091857"/>
    </source>
</evidence>
<name>A0A2C9V5N1_MANES</name>
<dbReference type="InterPro" id="IPR013083">
    <property type="entry name" value="Znf_RING/FYVE/PHD"/>
</dbReference>
<dbReference type="FunFam" id="3.30.40.10:FF:000022">
    <property type="entry name" value="E3 ubiquitin-protein ligase RING1-like"/>
    <property type="match status" value="1"/>
</dbReference>
<evidence type="ECO:0000256" key="7">
    <source>
        <dbReference type="ARBA" id="ARBA00022833"/>
    </source>
</evidence>
<evidence type="ECO:0000256" key="6">
    <source>
        <dbReference type="ARBA" id="ARBA00022786"/>
    </source>
</evidence>
<evidence type="ECO:0000256" key="4">
    <source>
        <dbReference type="ARBA" id="ARBA00022723"/>
    </source>
</evidence>
<dbReference type="GO" id="GO:0008270">
    <property type="term" value="F:zinc ion binding"/>
    <property type="evidence" value="ECO:0007669"/>
    <property type="project" value="UniProtKB-KW"/>
</dbReference>
<keyword evidence="5 8" id="KW-0863">Zinc-finger</keyword>
<dbReference type="SMART" id="SM00184">
    <property type="entry name" value="RING"/>
    <property type="match status" value="1"/>
</dbReference>
<dbReference type="EC" id="2.3.2.27" evidence="2"/>
<keyword evidence="10" id="KW-1185">Reference proteome</keyword>
<dbReference type="AlphaFoldDB" id="A0A2C9V5N1"/>
<dbReference type="CDD" id="cd16667">
    <property type="entry name" value="RING-H2_RNF126-like"/>
    <property type="match status" value="1"/>
</dbReference>
<dbReference type="Proteomes" id="UP000091857">
    <property type="component" value="Chromosome 10"/>
</dbReference>
<dbReference type="PANTHER" id="PTHR15710:SF116">
    <property type="entry name" value="RING_U-BOX SUPERFAMILY PROTEIN"/>
    <property type="match status" value="1"/>
</dbReference>
<dbReference type="GO" id="GO:0006511">
    <property type="term" value="P:ubiquitin-dependent protein catabolic process"/>
    <property type="evidence" value="ECO:0000318"/>
    <property type="project" value="GO_Central"/>
</dbReference>
<sequence length="716" mass="79959">MIVLFLLFFLRIPHVSSLSFNFPSFDSSNHDINYEGDASLLDSVIQLTPNQLSQTGHATYVEPMHLWDNASGSLADFTASFSFSIDSQNNASHADGLAFFIVPPQYRMPDEKQGSGIGLASGNLTLNSTANPFVAVEFDTYYNPWDDMDDDHVGIDINSLKSLKSVKWYSSVMDGRVMDSRISYNSSSMNLCVYFTGISENIKVDQNLCYEVDLRGYLPEWVLLGFSGATGANSEFHRIHSWSFDSSFQPHKNSTTTPSPPPPDMPVPISTGKDENKAGKIAGVVIGSLGACVIVFLGIWYFRHKKKSKTKPYAHPIGSVQMSSTSVGNIEEAEVDSFVVQSQDNEFRRVTGAKKIPYEALICATNNFDENEKLGEGGFGAVFKGYLKDLRIFVAVKRIFVSSIVGIKGYAAEVMILSQLRHKNLVQLIGWCHERKAILLVYEYLENRSLDFHLYNEETLLKWEQRFKIAQGLASGLQYLHHGWKEKQCVLHRDIKPSNVMLDSDFNSKLGDFGLARLQDNDGRSQTLQGGSRGYIAPECWDTGRSIKESDVFSFGVVALEIACGRKPFVQKEDGSQVHIVEWLWEFYGRRKLIEAADPKLEDFKRKQMECLMIVGLWCGHPHYAFRPSMSDVIDVLNFAADPPELPPKFPGPEHCLYAQGSSTVSSSITATFITAPTQHSTYDSQSKNSNFTSPTSPLIMNQVKSGPSRTQDINI</sequence>
<dbReference type="PANTHER" id="PTHR15710">
    <property type="entry name" value="E3 UBIQUITIN-PROTEIN LIGASE PRAJA"/>
    <property type="match status" value="1"/>
</dbReference>
<keyword evidence="3" id="KW-0808">Transferase</keyword>